<organism evidence="2 3">
    <name type="scientific">Chryseobacterium indoltheticum</name>
    <dbReference type="NCBI Taxonomy" id="254"/>
    <lineage>
        <taxon>Bacteria</taxon>
        <taxon>Pseudomonadati</taxon>
        <taxon>Bacteroidota</taxon>
        <taxon>Flavobacteriia</taxon>
        <taxon>Flavobacteriales</taxon>
        <taxon>Weeksellaceae</taxon>
        <taxon>Chryseobacterium group</taxon>
        <taxon>Chryseobacterium</taxon>
    </lineage>
</organism>
<feature type="transmembrane region" description="Helical" evidence="1">
    <location>
        <begin position="65"/>
        <end position="86"/>
    </location>
</feature>
<gene>
    <name evidence="2" type="ORF">NCTC13532_00025</name>
</gene>
<accession>A0A376C310</accession>
<feature type="transmembrane region" description="Helical" evidence="1">
    <location>
        <begin position="92"/>
        <end position="110"/>
    </location>
</feature>
<evidence type="ECO:0000313" key="2">
    <source>
        <dbReference type="EMBL" id="STA63143.1"/>
    </source>
</evidence>
<sequence length="127" mass="15361">MDKLIKFLDQFKYTYQVIGNSIFVSIDKTFKVEIKFDSNSTIISHKKNSWTMLGGFDNIRFGRTLIFNSIFLVIFLFLLLLEVEFISYEIKMIVIFLNIIFYSWFFYYLIKFEMFKSKVEKILFENT</sequence>
<dbReference type="Proteomes" id="UP000254282">
    <property type="component" value="Unassembled WGS sequence"/>
</dbReference>
<dbReference type="AlphaFoldDB" id="A0A376C310"/>
<keyword evidence="1" id="KW-1133">Transmembrane helix</keyword>
<dbReference type="EMBL" id="UFVR01000002">
    <property type="protein sequence ID" value="STA63143.1"/>
    <property type="molecule type" value="Genomic_DNA"/>
</dbReference>
<protein>
    <submittedName>
        <fullName evidence="2">Uncharacterized protein</fullName>
    </submittedName>
</protein>
<evidence type="ECO:0000313" key="3">
    <source>
        <dbReference type="Proteomes" id="UP000254282"/>
    </source>
</evidence>
<name>A0A376C310_9FLAO</name>
<keyword evidence="1" id="KW-0812">Transmembrane</keyword>
<proteinExistence type="predicted"/>
<dbReference type="RefSeq" id="WP_102981589.1">
    <property type="nucleotide sequence ID" value="NZ_UFVR01000002.1"/>
</dbReference>
<reference evidence="2 3" key="1">
    <citation type="submission" date="2018-06" db="EMBL/GenBank/DDBJ databases">
        <authorList>
            <consortium name="Pathogen Informatics"/>
            <person name="Doyle S."/>
        </authorList>
    </citation>
    <scope>NUCLEOTIDE SEQUENCE [LARGE SCALE GENOMIC DNA]</scope>
    <source>
        <strain evidence="2 3">NCTC13532</strain>
    </source>
</reference>
<evidence type="ECO:0000256" key="1">
    <source>
        <dbReference type="SAM" id="Phobius"/>
    </source>
</evidence>
<keyword evidence="1" id="KW-0472">Membrane</keyword>